<evidence type="ECO:0000313" key="2">
    <source>
        <dbReference type="EMBL" id="NWD43519.1"/>
    </source>
</evidence>
<dbReference type="Proteomes" id="UP000546584">
    <property type="component" value="Unassembled WGS sequence"/>
</dbReference>
<dbReference type="KEGG" id="pym:AK972_2377"/>
<dbReference type="Proteomes" id="UP001224477">
    <property type="component" value="Unassembled WGS sequence"/>
</dbReference>
<organism evidence="2 3">
    <name type="scientific">Pseudomonas yamanorum</name>
    <dbReference type="NCBI Taxonomy" id="515393"/>
    <lineage>
        <taxon>Bacteria</taxon>
        <taxon>Pseudomonadati</taxon>
        <taxon>Pseudomonadota</taxon>
        <taxon>Gammaproteobacteria</taxon>
        <taxon>Pseudomonadales</taxon>
        <taxon>Pseudomonadaceae</taxon>
        <taxon>Pseudomonas</taxon>
    </lineage>
</organism>
<dbReference type="AlphaFoldDB" id="A0A143GG43"/>
<accession>A0A1H2IV20</accession>
<keyword evidence="4" id="KW-1185">Reference proteome</keyword>
<evidence type="ECO:0000313" key="1">
    <source>
        <dbReference type="EMBL" id="MDR0189972.1"/>
    </source>
</evidence>
<sequence>MQRPQPIATPSNTGSSFLDDGQFYSLSAHDGGLHSALYRVLPAGRNFFHILEVPSGRVKGFRSGHSEACELARQLEAILCATQG</sequence>
<protein>
    <submittedName>
        <fullName evidence="2">Uncharacterized protein</fullName>
    </submittedName>
</protein>
<dbReference type="RefSeq" id="WP_063029378.1">
    <property type="nucleotide sequence ID" value="NZ_CP012400.2"/>
</dbReference>
<dbReference type="GeneID" id="93516491"/>
<evidence type="ECO:0000313" key="4">
    <source>
        <dbReference type="Proteomes" id="UP001224477"/>
    </source>
</evidence>
<dbReference type="OrthoDB" id="7001856at2"/>
<name>A0A143GG43_9PSED</name>
<reference evidence="2 3" key="1">
    <citation type="submission" date="2020-04" db="EMBL/GenBank/DDBJ databases">
        <title>Molecular characterization of pseudomonads from Agaricus bisporus reveal novel blotch 2 pathogens in Western Europe.</title>
        <authorList>
            <person name="Taparia T."/>
            <person name="Krijger M."/>
            <person name="Haynes E."/>
            <person name="Elpinstone J.G."/>
            <person name="Noble R."/>
            <person name="Van Der Wolf J."/>
        </authorList>
    </citation>
    <scope>NUCLEOTIDE SEQUENCE [LARGE SCALE GENOMIC DNA]</scope>
    <source>
        <strain evidence="2 3">IPO3753</strain>
    </source>
</reference>
<reference evidence="1 4" key="2">
    <citation type="journal article" date="2023" name="Microbiol. Resour. Announc.">
        <title>Whole-genome sequence of Pseudomonas yamanorum OLsAu1 isolated from the edible ectomycorrhizal mushroom Lactarius sp. section Deliciosi.</title>
        <authorList>
            <person name="Ramirez-Mendoza R."/>
            <person name="Angeles-Argaiz R.E."/>
            <person name="Hernandez-Oaxaca D."/>
            <person name="Aguirre-Beltran L."/>
            <person name="Almaraz-Suarez J."/>
            <person name="Perez-Moreno J."/>
        </authorList>
    </citation>
    <scope>NUCLEOTIDE SEQUENCE [LARGE SCALE GENOMIC DNA]</scope>
    <source>
        <strain evidence="1 4">OLsAu1</strain>
    </source>
</reference>
<accession>A0A143GG43</accession>
<proteinExistence type="predicted"/>
<gene>
    <name evidence="2" type="ORF">HX826_16720</name>
    <name evidence="1" type="ORF">RCO22_13575</name>
</gene>
<comment type="caution">
    <text evidence="2">The sequence shown here is derived from an EMBL/GenBank/DDBJ whole genome shotgun (WGS) entry which is preliminary data.</text>
</comment>
<evidence type="ECO:0000313" key="3">
    <source>
        <dbReference type="Proteomes" id="UP000546584"/>
    </source>
</evidence>
<dbReference type="EMBL" id="JACAQR010000021">
    <property type="protein sequence ID" value="NWD43519.1"/>
    <property type="molecule type" value="Genomic_DNA"/>
</dbReference>
<dbReference type="EMBL" id="JAVGXC010000011">
    <property type="protein sequence ID" value="MDR0189972.1"/>
    <property type="molecule type" value="Genomic_DNA"/>
</dbReference>